<comment type="catalytic activity">
    <reaction evidence="1">
        <text>Catalyzes the rearrangement of -S-S- bonds in proteins.</text>
        <dbReference type="EC" id="5.3.4.1"/>
    </reaction>
</comment>
<evidence type="ECO:0000256" key="10">
    <source>
        <dbReference type="SAM" id="SignalP"/>
    </source>
</evidence>
<dbReference type="InterPro" id="IPR005792">
    <property type="entry name" value="Prot_disulphide_isomerase"/>
</dbReference>
<evidence type="ECO:0000313" key="12">
    <source>
        <dbReference type="EMBL" id="KAL0574530.1"/>
    </source>
</evidence>
<dbReference type="CDD" id="cd02961">
    <property type="entry name" value="PDI_a_family"/>
    <property type="match status" value="1"/>
</dbReference>
<evidence type="ECO:0000313" key="13">
    <source>
        <dbReference type="Proteomes" id="UP001465976"/>
    </source>
</evidence>
<dbReference type="Gene3D" id="3.40.30.10">
    <property type="entry name" value="Glutaredoxin"/>
    <property type="match status" value="4"/>
</dbReference>
<keyword evidence="9" id="KW-0676">Redox-active center</keyword>
<dbReference type="Pfam" id="PF00085">
    <property type="entry name" value="Thioredoxin"/>
    <property type="match status" value="2"/>
</dbReference>
<dbReference type="PANTHER" id="PTHR18929">
    <property type="entry name" value="PROTEIN DISULFIDE ISOMERASE"/>
    <property type="match status" value="1"/>
</dbReference>
<evidence type="ECO:0000256" key="7">
    <source>
        <dbReference type="ARBA" id="ARBA00022824"/>
    </source>
</evidence>
<dbReference type="SUPFAM" id="SSF52833">
    <property type="entry name" value="Thioredoxin-like"/>
    <property type="match status" value="4"/>
</dbReference>
<dbReference type="PROSITE" id="PS51352">
    <property type="entry name" value="THIOREDOXIN_2"/>
    <property type="match status" value="2"/>
</dbReference>
<comment type="caution">
    <text evidence="12">The sequence shown here is derived from an EMBL/GenBank/DDBJ whole genome shotgun (WGS) entry which is preliminary data.</text>
</comment>
<dbReference type="InterPro" id="IPR017937">
    <property type="entry name" value="Thioredoxin_CS"/>
</dbReference>
<feature type="domain" description="Thioredoxin" evidence="11">
    <location>
        <begin position="340"/>
        <end position="472"/>
    </location>
</feature>
<evidence type="ECO:0000256" key="3">
    <source>
        <dbReference type="ARBA" id="ARBA00006347"/>
    </source>
</evidence>
<keyword evidence="13" id="KW-1185">Reference proteome</keyword>
<evidence type="ECO:0000256" key="2">
    <source>
        <dbReference type="ARBA" id="ARBA00004319"/>
    </source>
</evidence>
<dbReference type="GO" id="GO:0003756">
    <property type="term" value="F:protein disulfide isomerase activity"/>
    <property type="evidence" value="ECO:0007669"/>
    <property type="project" value="UniProtKB-EC"/>
</dbReference>
<comment type="similarity">
    <text evidence="3">Belongs to the protein disulfide isomerase family.</text>
</comment>
<dbReference type="NCBIfam" id="TIGR01130">
    <property type="entry name" value="ER_PDI_fam"/>
    <property type="match status" value="1"/>
</dbReference>
<dbReference type="CDD" id="cd02981">
    <property type="entry name" value="PDI_b_family"/>
    <property type="match status" value="1"/>
</dbReference>
<organism evidence="12 13">
    <name type="scientific">Marasmius crinis-equi</name>
    <dbReference type="NCBI Taxonomy" id="585013"/>
    <lineage>
        <taxon>Eukaryota</taxon>
        <taxon>Fungi</taxon>
        <taxon>Dikarya</taxon>
        <taxon>Basidiomycota</taxon>
        <taxon>Agaricomycotina</taxon>
        <taxon>Agaricomycetes</taxon>
        <taxon>Agaricomycetidae</taxon>
        <taxon>Agaricales</taxon>
        <taxon>Marasmiineae</taxon>
        <taxon>Marasmiaceae</taxon>
        <taxon>Marasmius</taxon>
    </lineage>
</organism>
<evidence type="ECO:0000256" key="4">
    <source>
        <dbReference type="ARBA" id="ARBA00012723"/>
    </source>
</evidence>
<dbReference type="Proteomes" id="UP001465976">
    <property type="component" value="Unassembled WGS sequence"/>
</dbReference>
<evidence type="ECO:0000256" key="8">
    <source>
        <dbReference type="ARBA" id="ARBA00023235"/>
    </source>
</evidence>
<accession>A0ABR3FGS9</accession>
<dbReference type="InterPro" id="IPR036249">
    <property type="entry name" value="Thioredoxin-like_sf"/>
</dbReference>
<feature type="chain" id="PRO_5047011473" description="protein disulfide-isomerase" evidence="10">
    <location>
        <begin position="23"/>
        <end position="493"/>
    </location>
</feature>
<comment type="subcellular location">
    <subcellularLocation>
        <location evidence="2">Endoplasmic reticulum lumen</location>
    </subcellularLocation>
</comment>
<keyword evidence="7" id="KW-0256">Endoplasmic reticulum</keyword>
<evidence type="ECO:0000259" key="11">
    <source>
        <dbReference type="PROSITE" id="PS51352"/>
    </source>
</evidence>
<dbReference type="Pfam" id="PF13848">
    <property type="entry name" value="Thioredoxin_6"/>
    <property type="match status" value="1"/>
</dbReference>
<dbReference type="EC" id="5.3.4.1" evidence="4"/>
<evidence type="ECO:0000256" key="5">
    <source>
        <dbReference type="ARBA" id="ARBA00022729"/>
    </source>
</evidence>
<protein>
    <recommendedName>
        <fullName evidence="4">protein disulfide-isomerase</fullName>
        <ecNumber evidence="4">5.3.4.1</ecNumber>
    </recommendedName>
</protein>
<dbReference type="CDD" id="cd02982">
    <property type="entry name" value="PDI_b'_family"/>
    <property type="match status" value="1"/>
</dbReference>
<gene>
    <name evidence="12" type="primary">PDI1_2</name>
    <name evidence="12" type="ORF">V5O48_007422</name>
</gene>
<sequence length="493" mass="54982">MRSSTLLALSLSLAHLATYARASDVLNLDATNYSATVDSNPVILIQFTSPWCGHCKALAPHYEEAATTLKDKGIPIAKVDCVDQPDLCQAYGVQTYPILKVFRNSTPTDYTGPRKADGIVSYMIKQTLPAVSEVTLANIEEIKKADKVVAIAYVSSHTQAPAAEFSATAEKHRDDYLFGISYDQDVHSSETVTPPAVVVYRSFDAPRTEYPYPIADAKVEDFETWLKDLSVPIIDEVSGEDYAIYATSSKPLAYLFLDPTRENKEDQIAAIKPIAEEFKSKVNFVWIDAIKFGDHAKALDLGEAEWPSFVLQDVQKQLKYPLDQTKDFSPAAAKKWVQDYLDGSLQPSLRSQPIPKTQDGPVFRLVSKQFEAIAFDDEKDVFIDFDTYQCGHCRALRLIWEQLGERYADFKDKITIAHMDVGQNDLPESARPPIVGSPSIRFKKAGTRNFIEYDGRDRSLESFVEFIEKHAASDLEMKVAPPVQAEDSQAPLG</sequence>
<feature type="domain" description="Thioredoxin" evidence="11">
    <location>
        <begin position="11"/>
        <end position="129"/>
    </location>
</feature>
<name>A0ABR3FGS9_9AGAR</name>
<dbReference type="EMBL" id="JBAHYK010000388">
    <property type="protein sequence ID" value="KAL0574530.1"/>
    <property type="molecule type" value="Genomic_DNA"/>
</dbReference>
<dbReference type="PROSITE" id="PS00194">
    <property type="entry name" value="THIOREDOXIN_1"/>
    <property type="match status" value="1"/>
</dbReference>
<proteinExistence type="inferred from homology"/>
<evidence type="ECO:0000256" key="1">
    <source>
        <dbReference type="ARBA" id="ARBA00001182"/>
    </source>
</evidence>
<feature type="signal peptide" evidence="10">
    <location>
        <begin position="1"/>
        <end position="22"/>
    </location>
</feature>
<keyword evidence="8 12" id="KW-0413">Isomerase</keyword>
<dbReference type="PRINTS" id="PR00421">
    <property type="entry name" value="THIOREDOXIN"/>
</dbReference>
<evidence type="ECO:0000256" key="9">
    <source>
        <dbReference type="ARBA" id="ARBA00023284"/>
    </source>
</evidence>
<keyword evidence="6" id="KW-0677">Repeat</keyword>
<reference evidence="12 13" key="1">
    <citation type="submission" date="2024-02" db="EMBL/GenBank/DDBJ databases">
        <title>A draft genome for the cacao thread blight pathogen Marasmius crinis-equi.</title>
        <authorList>
            <person name="Cohen S.P."/>
            <person name="Baruah I.K."/>
            <person name="Amoako-Attah I."/>
            <person name="Bukari Y."/>
            <person name="Meinhardt L.W."/>
            <person name="Bailey B.A."/>
        </authorList>
    </citation>
    <scope>NUCLEOTIDE SEQUENCE [LARGE SCALE GENOMIC DNA]</scope>
    <source>
        <strain evidence="12 13">GH-76</strain>
    </source>
</reference>
<evidence type="ECO:0000256" key="6">
    <source>
        <dbReference type="ARBA" id="ARBA00022737"/>
    </source>
</evidence>
<dbReference type="PANTHER" id="PTHR18929:SF132">
    <property type="entry name" value="PROTEIN DISULFIDE-ISOMERASE A3"/>
    <property type="match status" value="1"/>
</dbReference>
<dbReference type="InterPro" id="IPR013766">
    <property type="entry name" value="Thioredoxin_domain"/>
</dbReference>
<keyword evidence="5 10" id="KW-0732">Signal</keyword>